<feature type="domain" description="DUF4982" evidence="8">
    <location>
        <begin position="614"/>
        <end position="676"/>
    </location>
</feature>
<feature type="signal peptide" evidence="4">
    <location>
        <begin position="1"/>
        <end position="24"/>
    </location>
</feature>
<dbReference type="PROSITE" id="PS51257">
    <property type="entry name" value="PROKAR_LIPOPROTEIN"/>
    <property type="match status" value="1"/>
</dbReference>
<dbReference type="Gene3D" id="2.60.120.260">
    <property type="entry name" value="Galactose-binding domain-like"/>
    <property type="match status" value="1"/>
</dbReference>
<evidence type="ECO:0000313" key="11">
    <source>
        <dbReference type="Proteomes" id="UP000831290"/>
    </source>
</evidence>
<evidence type="ECO:0000259" key="6">
    <source>
        <dbReference type="Pfam" id="PF02836"/>
    </source>
</evidence>
<sequence length="783" mass="89414">MNLIYRLYLLFSVFIFLSSCSPKADNNLVERAKVNFGSDWLFQKGDTVNSGWQAVTLPHTSNIEPLVVNNQWQGVSWYKKTFTANNEKKNLKHFLYFEGIMQEAQVWCNGEKVTIHKGGYLPFTADITNFISPDNHDNEILIKVVNTDNSKIPPGKELKVLDFNLYGGIYRNAYLITTGQVYITDAVHANKKNGGGVLVHFNEVSDSSATGIVKIHVQNDSEQKKNIKPLVEFVADTIIKGEFSSKEIAVNAGSSISFEIPVTINSPDLWSPETPNLYDLNVSILNEENETLDNKSFKTGIRSMAITEDGFYLNGKQRFINGTNRHQEYPYVGYALSDKAQYRDAYKIKQAGFDFVRLSHYPHAEAFMDACDELGLMVMNCIPGWQYYEEGEFVENSLQNIKDMARRDRNHPSVIFWENSLNESEMTEEYMVKANKVLKEELPYDNIYSAGWIDHPSYDIFIPARQHNKAPDYWNDYDKGARKILIAEYGDWEYYAHNAGFNQKEFKDLKEDERTSRQLRGFGEKRLLQQALNFQEAFNSNIKGKNTIGHANWLMFDYNRGYANDIESSGISDIFRIPKFSYYFYKSQKPPYQDNFTGPMVYIANYWQKDSSGKVVVYSNTDTVELYLNDNIVERKKAGRDRFSDSLKFPPFTFNLPEYKKGSLRAVAYIDNKKVAEHLVTTPGQSARIALSYDESGKPLKKSENDVVFLYAKVTDEYGNIVHSADNEIKFEVIGENAQIIGENPVKAEAGIATVLLKTNSTDKSLSVKATSPDLEEISLELY</sequence>
<dbReference type="Pfam" id="PF02836">
    <property type="entry name" value="Glyco_hydro_2_C"/>
    <property type="match status" value="1"/>
</dbReference>
<dbReference type="Gene3D" id="2.60.40.10">
    <property type="entry name" value="Immunoglobulins"/>
    <property type="match status" value="3"/>
</dbReference>
<protein>
    <submittedName>
        <fullName evidence="10">DUF4982 domain-containing protein</fullName>
    </submittedName>
</protein>
<keyword evidence="3" id="KW-0326">Glycosidase</keyword>
<dbReference type="GO" id="GO:0004553">
    <property type="term" value="F:hydrolase activity, hydrolyzing O-glycosyl compounds"/>
    <property type="evidence" value="ECO:0007669"/>
    <property type="project" value="InterPro"/>
</dbReference>
<evidence type="ECO:0000256" key="4">
    <source>
        <dbReference type="SAM" id="SignalP"/>
    </source>
</evidence>
<dbReference type="InterPro" id="IPR017853">
    <property type="entry name" value="GH"/>
</dbReference>
<dbReference type="InterPro" id="IPR051913">
    <property type="entry name" value="GH2_Domain-Containing"/>
</dbReference>
<dbReference type="AlphaFoldDB" id="A0A9E7D2X4"/>
<name>A0A9E7D2X4_9FLAO</name>
<keyword evidence="4" id="KW-0732">Signal</keyword>
<dbReference type="InterPro" id="IPR006104">
    <property type="entry name" value="Glyco_hydro_2_N"/>
</dbReference>
<accession>A0A9E7D2X4</accession>
<feature type="domain" description="Glycoside hydrolase family 2 immunoglobulin-like beta-sandwich" evidence="5">
    <location>
        <begin position="204"/>
        <end position="302"/>
    </location>
</feature>
<dbReference type="InterPro" id="IPR006102">
    <property type="entry name" value="Ig-like_GH2"/>
</dbReference>
<dbReference type="Proteomes" id="UP000831290">
    <property type="component" value="Chromosome"/>
</dbReference>
<dbReference type="Pfam" id="PF16355">
    <property type="entry name" value="DUF4982"/>
    <property type="match status" value="1"/>
</dbReference>
<feature type="domain" description="Glycoside hydrolase family 2" evidence="9">
    <location>
        <begin position="698"/>
        <end position="778"/>
    </location>
</feature>
<dbReference type="InterPro" id="IPR008979">
    <property type="entry name" value="Galactose-bd-like_sf"/>
</dbReference>
<dbReference type="SUPFAM" id="SSF51445">
    <property type="entry name" value="(Trans)glycosidases"/>
    <property type="match status" value="1"/>
</dbReference>
<evidence type="ECO:0000256" key="1">
    <source>
        <dbReference type="ARBA" id="ARBA00007401"/>
    </source>
</evidence>
<proteinExistence type="inferred from homology"/>
<dbReference type="InterPro" id="IPR006103">
    <property type="entry name" value="Glyco_hydro_2_cat"/>
</dbReference>
<reference evidence="10" key="1">
    <citation type="submission" date="2022-03" db="EMBL/GenBank/DDBJ databases">
        <title>Description of Abyssus ytuae gen. nov., sp. nov., a novel member of the family Flavobacteriaceae isolated from the sediment of Mariana Trench.</title>
        <authorList>
            <person name="Zhang J."/>
            <person name="Xu X."/>
        </authorList>
    </citation>
    <scope>NUCLEOTIDE SEQUENCE</scope>
    <source>
        <strain evidence="10">MT3330</strain>
    </source>
</reference>
<dbReference type="EMBL" id="CP094358">
    <property type="protein sequence ID" value="UOB18638.1"/>
    <property type="molecule type" value="Genomic_DNA"/>
</dbReference>
<dbReference type="InterPro" id="IPR006101">
    <property type="entry name" value="Glyco_hydro_2"/>
</dbReference>
<dbReference type="Pfam" id="PF00703">
    <property type="entry name" value="Glyco_hydro_2"/>
    <property type="match status" value="1"/>
</dbReference>
<dbReference type="KEGG" id="fbm:MQE35_04950"/>
<keyword evidence="2" id="KW-0378">Hydrolase</keyword>
<evidence type="ECO:0000256" key="2">
    <source>
        <dbReference type="ARBA" id="ARBA00022801"/>
    </source>
</evidence>
<gene>
    <name evidence="10" type="ORF">MQE35_04950</name>
</gene>
<evidence type="ECO:0000259" key="8">
    <source>
        <dbReference type="Pfam" id="PF16355"/>
    </source>
</evidence>
<evidence type="ECO:0000256" key="3">
    <source>
        <dbReference type="ARBA" id="ARBA00023295"/>
    </source>
</evidence>
<dbReference type="InterPro" id="IPR036156">
    <property type="entry name" value="Beta-gal/glucu_dom_sf"/>
</dbReference>
<comment type="similarity">
    <text evidence="1">Belongs to the glycosyl hydrolase 2 family.</text>
</comment>
<dbReference type="SUPFAM" id="SSF49785">
    <property type="entry name" value="Galactose-binding domain-like"/>
    <property type="match status" value="1"/>
</dbReference>
<evidence type="ECO:0000259" key="5">
    <source>
        <dbReference type="Pfam" id="PF00703"/>
    </source>
</evidence>
<feature type="domain" description="Glycosyl hydrolases family 2 sugar binding" evidence="7">
    <location>
        <begin position="28"/>
        <end position="178"/>
    </location>
</feature>
<dbReference type="GO" id="GO:0005975">
    <property type="term" value="P:carbohydrate metabolic process"/>
    <property type="evidence" value="ECO:0007669"/>
    <property type="project" value="InterPro"/>
</dbReference>
<feature type="domain" description="Glycoside hydrolase family 2 catalytic" evidence="6">
    <location>
        <begin position="305"/>
        <end position="430"/>
    </location>
</feature>
<dbReference type="InterPro" id="IPR040605">
    <property type="entry name" value="Glyco_hydro2_dom5"/>
</dbReference>
<organism evidence="10 11">
    <name type="scientific">Abyssalbus ytuae</name>
    <dbReference type="NCBI Taxonomy" id="2926907"/>
    <lineage>
        <taxon>Bacteria</taxon>
        <taxon>Pseudomonadati</taxon>
        <taxon>Bacteroidota</taxon>
        <taxon>Flavobacteriia</taxon>
        <taxon>Flavobacteriales</taxon>
        <taxon>Flavobacteriaceae</taxon>
        <taxon>Abyssalbus</taxon>
    </lineage>
</organism>
<dbReference type="InterPro" id="IPR032311">
    <property type="entry name" value="DUF4982"/>
</dbReference>
<feature type="chain" id="PRO_5039156419" evidence="4">
    <location>
        <begin position="25"/>
        <end position="783"/>
    </location>
</feature>
<dbReference type="Pfam" id="PF02837">
    <property type="entry name" value="Glyco_hydro_2_N"/>
    <property type="match status" value="1"/>
</dbReference>
<keyword evidence="11" id="KW-1185">Reference proteome</keyword>
<dbReference type="PRINTS" id="PR00132">
    <property type="entry name" value="GLHYDRLASE2"/>
</dbReference>
<evidence type="ECO:0000313" key="10">
    <source>
        <dbReference type="EMBL" id="UOB18638.1"/>
    </source>
</evidence>
<evidence type="ECO:0000259" key="7">
    <source>
        <dbReference type="Pfam" id="PF02837"/>
    </source>
</evidence>
<dbReference type="SUPFAM" id="SSF49303">
    <property type="entry name" value="beta-Galactosidase/glucuronidase domain"/>
    <property type="match status" value="1"/>
</dbReference>
<dbReference type="Pfam" id="PF18565">
    <property type="entry name" value="Glyco_hydro2_C5"/>
    <property type="match status" value="1"/>
</dbReference>
<dbReference type="InterPro" id="IPR013783">
    <property type="entry name" value="Ig-like_fold"/>
</dbReference>
<dbReference type="Gene3D" id="3.20.20.80">
    <property type="entry name" value="Glycosidases"/>
    <property type="match status" value="1"/>
</dbReference>
<dbReference type="PANTHER" id="PTHR42732:SF1">
    <property type="entry name" value="BETA-MANNOSIDASE"/>
    <property type="match status" value="1"/>
</dbReference>
<dbReference type="PANTHER" id="PTHR42732">
    <property type="entry name" value="BETA-GALACTOSIDASE"/>
    <property type="match status" value="1"/>
</dbReference>
<evidence type="ECO:0000259" key="9">
    <source>
        <dbReference type="Pfam" id="PF18565"/>
    </source>
</evidence>
<dbReference type="RefSeq" id="WP_255845255.1">
    <property type="nucleotide sequence ID" value="NZ_CP094358.1"/>
</dbReference>